<dbReference type="Proteomes" id="UP001060085">
    <property type="component" value="Linkage Group LG01"/>
</dbReference>
<protein>
    <submittedName>
        <fullName evidence="1">Uncharacterized protein</fullName>
    </submittedName>
</protein>
<evidence type="ECO:0000313" key="2">
    <source>
        <dbReference type="Proteomes" id="UP001060085"/>
    </source>
</evidence>
<organism evidence="1 2">
    <name type="scientific">Catharanthus roseus</name>
    <name type="common">Madagascar periwinkle</name>
    <name type="synonym">Vinca rosea</name>
    <dbReference type="NCBI Taxonomy" id="4058"/>
    <lineage>
        <taxon>Eukaryota</taxon>
        <taxon>Viridiplantae</taxon>
        <taxon>Streptophyta</taxon>
        <taxon>Embryophyta</taxon>
        <taxon>Tracheophyta</taxon>
        <taxon>Spermatophyta</taxon>
        <taxon>Magnoliopsida</taxon>
        <taxon>eudicotyledons</taxon>
        <taxon>Gunneridae</taxon>
        <taxon>Pentapetalae</taxon>
        <taxon>asterids</taxon>
        <taxon>lamiids</taxon>
        <taxon>Gentianales</taxon>
        <taxon>Apocynaceae</taxon>
        <taxon>Rauvolfioideae</taxon>
        <taxon>Vinceae</taxon>
        <taxon>Catharanthinae</taxon>
        <taxon>Catharanthus</taxon>
    </lineage>
</organism>
<reference evidence="2" key="1">
    <citation type="journal article" date="2023" name="Nat. Plants">
        <title>Single-cell RNA sequencing provides a high-resolution roadmap for understanding the multicellular compartmentation of specialized metabolism.</title>
        <authorList>
            <person name="Sun S."/>
            <person name="Shen X."/>
            <person name="Li Y."/>
            <person name="Li Y."/>
            <person name="Wang S."/>
            <person name="Li R."/>
            <person name="Zhang H."/>
            <person name="Shen G."/>
            <person name="Guo B."/>
            <person name="Wei J."/>
            <person name="Xu J."/>
            <person name="St-Pierre B."/>
            <person name="Chen S."/>
            <person name="Sun C."/>
        </authorList>
    </citation>
    <scope>NUCLEOTIDE SEQUENCE [LARGE SCALE GENOMIC DNA]</scope>
</reference>
<dbReference type="EMBL" id="CM044701">
    <property type="protein sequence ID" value="KAI5683683.1"/>
    <property type="molecule type" value="Genomic_DNA"/>
</dbReference>
<keyword evidence="2" id="KW-1185">Reference proteome</keyword>
<sequence length="442" mass="48737">MEETVKEPTSATAKAGSTGKPTSRLLRYPLRSATKPREEKPPLTDASNSSASRARVRTTSNVSKSVSVLDVSSKEKSAKPPRRMSIPTKPSASPAPNKIIGNITPISETRAKRSTTNSVKSDTPTSDVSKSTARRNFNRLSSAPYWVSQIKLSESTAKHSISLGFFSLALEAECEPLQLLRDELQSYVRRHNLAEFGESLKQLFERYNISEMLDQLQVSETCTFVPEDENRSSDDDVRSSSSITIVQEQKLKTSSICSTEVYQVKDMNNEKTKENYRITGATDTEVYEVKDINTEKTEKNSSSIGATDTEVYQVKDMNTEKTEKNSSSIGTTEVYKVKDVKKEAGKKTDSATTKTRRSTRTNAANPTSGLQSGGGNTQKKPQKPKKKQESNKAVDKLKKQGKKSSDEEGPIEAPAAEKSLQENKENMDEALAQAAEIRLVEV</sequence>
<proteinExistence type="predicted"/>
<comment type="caution">
    <text evidence="1">The sequence shown here is derived from an EMBL/GenBank/DDBJ whole genome shotgun (WGS) entry which is preliminary data.</text>
</comment>
<gene>
    <name evidence="1" type="ORF">M9H77_04911</name>
</gene>
<name>A0ACC0CFZ4_CATRO</name>
<accession>A0ACC0CFZ4</accession>
<evidence type="ECO:0000313" key="1">
    <source>
        <dbReference type="EMBL" id="KAI5683683.1"/>
    </source>
</evidence>